<dbReference type="Proteomes" id="UP000255168">
    <property type="component" value="Chromosome I"/>
</dbReference>
<evidence type="ECO:0000313" key="2">
    <source>
        <dbReference type="EMBL" id="SPD46545.1"/>
    </source>
</evidence>
<evidence type="ECO:0000313" key="4">
    <source>
        <dbReference type="Proteomes" id="UP000256710"/>
    </source>
</evidence>
<proteinExistence type="predicted"/>
<keyword evidence="4" id="KW-1185">Reference proteome</keyword>
<accession>A0A375H5M9</accession>
<organism evidence="2 3">
    <name type="scientific">Cupriavidus neocaledonicus</name>
    <dbReference type="NCBI Taxonomy" id="1040979"/>
    <lineage>
        <taxon>Bacteria</taxon>
        <taxon>Pseudomonadati</taxon>
        <taxon>Pseudomonadota</taxon>
        <taxon>Betaproteobacteria</taxon>
        <taxon>Burkholderiales</taxon>
        <taxon>Burkholderiaceae</taxon>
        <taxon>Cupriavidus</taxon>
    </lineage>
</organism>
<protein>
    <submittedName>
        <fullName evidence="2">Uncharacterized protein</fullName>
    </submittedName>
</protein>
<sequence>MRAQGRHAAAAHAADAPRGVALHAARAGVACQDAAGPCPGRARSRICGFTFTPPSTKVQGRTVRVRAKAHGTITSHRQRQGEWPWVALRVPRTWARRCCASCLAC</sequence>
<name>A0A375H5M9_9BURK</name>
<dbReference type="Proteomes" id="UP000256710">
    <property type="component" value="Unassembled WGS sequence"/>
</dbReference>
<dbReference type="AlphaFoldDB" id="A0A375H5M9"/>
<dbReference type="EMBL" id="LT984806">
    <property type="protein sequence ID" value="SPD46545.1"/>
    <property type="molecule type" value="Genomic_DNA"/>
</dbReference>
<evidence type="ECO:0000313" key="3">
    <source>
        <dbReference type="Proteomes" id="UP000255168"/>
    </source>
</evidence>
<evidence type="ECO:0000313" key="1">
    <source>
        <dbReference type="EMBL" id="SOZ34718.1"/>
    </source>
</evidence>
<gene>
    <name evidence="1" type="ORF">CBM2605_A110122</name>
    <name evidence="2" type="ORF">CBM2607_11482</name>
</gene>
<dbReference type="EMBL" id="OFTC01000003">
    <property type="protein sequence ID" value="SOZ34718.1"/>
    <property type="molecule type" value="Genomic_DNA"/>
</dbReference>
<reference evidence="3 4" key="1">
    <citation type="submission" date="2018-01" db="EMBL/GenBank/DDBJ databases">
        <authorList>
            <person name="Clerissi C."/>
        </authorList>
    </citation>
    <scope>NUCLEOTIDE SEQUENCE [LARGE SCALE GENOMIC DNA]</scope>
    <source>
        <strain evidence="1">Cupriavidus taiwanensis STM 6082</strain>
        <strain evidence="2">Cupriavidus taiwanensis STM 6160</strain>
    </source>
</reference>